<reference evidence="5 6" key="1">
    <citation type="submission" date="2023-07" db="EMBL/GenBank/DDBJ databases">
        <title>Functional and genomic diversity of the sorghum phyllosphere microbiome.</title>
        <authorList>
            <person name="Shade A."/>
        </authorList>
    </citation>
    <scope>NUCLEOTIDE SEQUENCE [LARGE SCALE GENOMIC DNA]</scope>
    <source>
        <strain evidence="5 6">SORGH_AS_0887</strain>
    </source>
</reference>
<dbReference type="InterPro" id="IPR003697">
    <property type="entry name" value="Maf-like"/>
</dbReference>
<feature type="site" description="Important for substrate specificity" evidence="4">
    <location>
        <position position="23"/>
    </location>
</feature>
<evidence type="ECO:0000256" key="4">
    <source>
        <dbReference type="HAMAP-Rule" id="MF_00528"/>
    </source>
</evidence>
<keyword evidence="6" id="KW-1185">Reference proteome</keyword>
<dbReference type="Pfam" id="PF02545">
    <property type="entry name" value="Maf"/>
    <property type="match status" value="1"/>
</dbReference>
<feature type="site" description="Important for substrate specificity" evidence="4">
    <location>
        <position position="81"/>
    </location>
</feature>
<dbReference type="NCBIfam" id="TIGR00172">
    <property type="entry name" value="maf"/>
    <property type="match status" value="1"/>
</dbReference>
<gene>
    <name evidence="5" type="ORF">QE380_001341</name>
</gene>
<comment type="caution">
    <text evidence="5">The sequence shown here is derived from an EMBL/GenBank/DDBJ whole genome shotgun (WGS) entry which is preliminary data.</text>
</comment>
<organism evidence="5 6">
    <name type="scientific">Acinetobacter baylyi</name>
    <dbReference type="NCBI Taxonomy" id="202950"/>
    <lineage>
        <taxon>Bacteria</taxon>
        <taxon>Pseudomonadati</taxon>
        <taxon>Pseudomonadota</taxon>
        <taxon>Gammaproteobacteria</taxon>
        <taxon>Moraxellales</taxon>
        <taxon>Moraxellaceae</taxon>
        <taxon>Acinetobacter</taxon>
    </lineage>
</organism>
<dbReference type="PANTHER" id="PTHR43213:SF5">
    <property type="entry name" value="BIFUNCTIONAL DTTP_UTP PYROPHOSPHATASE_METHYLTRANSFERASE PROTEIN-RELATED"/>
    <property type="match status" value="1"/>
</dbReference>
<evidence type="ECO:0000256" key="1">
    <source>
        <dbReference type="ARBA" id="ARBA00001968"/>
    </source>
</evidence>
<feature type="active site" description="Proton acceptor" evidence="4">
    <location>
        <position position="80"/>
    </location>
</feature>
<comment type="subcellular location">
    <subcellularLocation>
        <location evidence="4">Cytoplasm</location>
    </subcellularLocation>
</comment>
<proteinExistence type="inferred from homology"/>
<dbReference type="InterPro" id="IPR029001">
    <property type="entry name" value="ITPase-like_fam"/>
</dbReference>
<dbReference type="Gene3D" id="3.90.950.10">
    <property type="match status" value="1"/>
</dbReference>
<comment type="catalytic activity">
    <reaction evidence="4">
        <text>UTP + H2O = UMP + diphosphate + H(+)</text>
        <dbReference type="Rhea" id="RHEA:29395"/>
        <dbReference type="ChEBI" id="CHEBI:15377"/>
        <dbReference type="ChEBI" id="CHEBI:15378"/>
        <dbReference type="ChEBI" id="CHEBI:33019"/>
        <dbReference type="ChEBI" id="CHEBI:46398"/>
        <dbReference type="ChEBI" id="CHEBI:57865"/>
        <dbReference type="EC" id="3.6.1.9"/>
    </reaction>
</comment>
<dbReference type="CDD" id="cd00555">
    <property type="entry name" value="Maf"/>
    <property type="match status" value="1"/>
</dbReference>
<evidence type="ECO:0000313" key="6">
    <source>
        <dbReference type="Proteomes" id="UP001233360"/>
    </source>
</evidence>
<protein>
    <recommendedName>
        <fullName evidence="4">dTTP/UTP pyrophosphatase</fullName>
        <shortName evidence="4">dTTPase/UTPase</shortName>
        <ecNumber evidence="4">3.6.1.9</ecNumber>
    </recommendedName>
    <alternativeName>
        <fullName evidence="4">Nucleoside triphosphate pyrophosphatase</fullName>
    </alternativeName>
    <alternativeName>
        <fullName evidence="4">Nucleotide pyrophosphatase</fullName>
        <shortName evidence="4">Nucleotide PPase</shortName>
    </alternativeName>
</protein>
<dbReference type="SUPFAM" id="SSF52972">
    <property type="entry name" value="ITPase-like"/>
    <property type="match status" value="1"/>
</dbReference>
<dbReference type="EC" id="3.6.1.9" evidence="4"/>
<dbReference type="PANTHER" id="PTHR43213">
    <property type="entry name" value="BIFUNCTIONAL DTTP/UTP PYROPHOSPHATASE/METHYLTRANSFERASE PROTEIN-RELATED"/>
    <property type="match status" value="1"/>
</dbReference>
<dbReference type="EMBL" id="JAUTBK010000002">
    <property type="protein sequence ID" value="MDQ1208418.1"/>
    <property type="molecule type" value="Genomic_DNA"/>
</dbReference>
<keyword evidence="3 4" id="KW-0546">Nucleotide metabolism</keyword>
<dbReference type="HAMAP" id="MF_00528">
    <property type="entry name" value="Maf"/>
    <property type="match status" value="1"/>
</dbReference>
<keyword evidence="2 4" id="KW-0378">Hydrolase</keyword>
<accession>A0ABU0UVT9</accession>
<keyword evidence="4" id="KW-0963">Cytoplasm</keyword>
<feature type="site" description="Important for substrate specificity" evidence="4">
    <location>
        <position position="163"/>
    </location>
</feature>
<comment type="similarity">
    <text evidence="4">Belongs to the Maf family. YhdE subfamily.</text>
</comment>
<dbReference type="Proteomes" id="UP001233360">
    <property type="component" value="Unassembled WGS sequence"/>
</dbReference>
<sequence>MLAFSLLLLEKMAHIILASSSPRRQELLKQLGLEFESYAPEIDESVQYNETVEAYVERLAREKANTILQQFPQSIIIAADTSLSIDGKIIGKPESKQHAFDIWSTLSGRRHDVFSGICVAASNAIHSCVVKTSVEFQTLSMADMELYWATGEPLGKAGAYAIQGIAAQFIPRIEGSYTNVVGLPLFETIQLLKRVKAFN</sequence>
<comment type="cofactor">
    <cofactor evidence="1 4">
        <name>a divalent metal cation</name>
        <dbReference type="ChEBI" id="CHEBI:60240"/>
    </cofactor>
</comment>
<dbReference type="PIRSF" id="PIRSF006305">
    <property type="entry name" value="Maf"/>
    <property type="match status" value="1"/>
</dbReference>
<dbReference type="NCBIfam" id="NF010944">
    <property type="entry name" value="PRK14364.1"/>
    <property type="match status" value="1"/>
</dbReference>
<evidence type="ECO:0000313" key="5">
    <source>
        <dbReference type="EMBL" id="MDQ1208418.1"/>
    </source>
</evidence>
<evidence type="ECO:0000256" key="3">
    <source>
        <dbReference type="ARBA" id="ARBA00023080"/>
    </source>
</evidence>
<comment type="function">
    <text evidence="4">Nucleoside triphosphate pyrophosphatase that hydrolyzes dTTP and UTP. May have a dual role in cell division arrest and in preventing the incorporation of modified nucleotides into cellular nucleic acids.</text>
</comment>
<evidence type="ECO:0000256" key="2">
    <source>
        <dbReference type="ARBA" id="ARBA00022801"/>
    </source>
</evidence>
<comment type="caution">
    <text evidence="4">Lacks conserved residue(s) required for the propagation of feature annotation.</text>
</comment>
<name>A0ABU0UVT9_ACIBI</name>
<comment type="catalytic activity">
    <reaction evidence="4">
        <text>dTTP + H2O = dTMP + diphosphate + H(+)</text>
        <dbReference type="Rhea" id="RHEA:28534"/>
        <dbReference type="ChEBI" id="CHEBI:15377"/>
        <dbReference type="ChEBI" id="CHEBI:15378"/>
        <dbReference type="ChEBI" id="CHEBI:33019"/>
        <dbReference type="ChEBI" id="CHEBI:37568"/>
        <dbReference type="ChEBI" id="CHEBI:63528"/>
        <dbReference type="EC" id="3.6.1.9"/>
    </reaction>
</comment>